<keyword evidence="4" id="KW-0145">Chemotaxis</keyword>
<dbReference type="PIRSF" id="PIRSF036461">
    <property type="entry name" value="Chmtx_methlestr"/>
    <property type="match status" value="1"/>
</dbReference>
<evidence type="ECO:0000313" key="6">
    <source>
        <dbReference type="EMBL" id="SFX50500.1"/>
    </source>
</evidence>
<dbReference type="InterPro" id="IPR011247">
    <property type="entry name" value="Chemotax_prot-Glu_Me-esterase"/>
</dbReference>
<reference evidence="6 7" key="1">
    <citation type="submission" date="2016-11" db="EMBL/GenBank/DDBJ databases">
        <authorList>
            <person name="Varghese N."/>
            <person name="Submissions S."/>
        </authorList>
    </citation>
    <scope>NUCLEOTIDE SEQUENCE [LARGE SCALE GENOMIC DNA]</scope>
    <source>
        <strain evidence="6 7">NFR18</strain>
    </source>
</reference>
<dbReference type="EC" id="3.1.1.61" evidence="2"/>
<evidence type="ECO:0000256" key="2">
    <source>
        <dbReference type="ARBA" id="ARBA00039140"/>
    </source>
</evidence>
<dbReference type="GO" id="GO:0005737">
    <property type="term" value="C:cytoplasm"/>
    <property type="evidence" value="ECO:0007669"/>
    <property type="project" value="InterPro"/>
</dbReference>
<evidence type="ECO:0000256" key="1">
    <source>
        <dbReference type="ARBA" id="ARBA00022801"/>
    </source>
</evidence>
<dbReference type="AlphaFoldDB" id="A0AB38C7U2"/>
<dbReference type="PROSITE" id="PS50122">
    <property type="entry name" value="CHEB"/>
    <property type="match status" value="1"/>
</dbReference>
<comment type="catalytic activity">
    <reaction evidence="3">
        <text>[protein]-L-glutamate 5-O-methyl ester + H2O = L-glutamyl-[protein] + methanol + H(+)</text>
        <dbReference type="Rhea" id="RHEA:23236"/>
        <dbReference type="Rhea" id="RHEA-COMP:10208"/>
        <dbReference type="Rhea" id="RHEA-COMP:10311"/>
        <dbReference type="ChEBI" id="CHEBI:15377"/>
        <dbReference type="ChEBI" id="CHEBI:15378"/>
        <dbReference type="ChEBI" id="CHEBI:17790"/>
        <dbReference type="ChEBI" id="CHEBI:29973"/>
        <dbReference type="ChEBI" id="CHEBI:82795"/>
        <dbReference type="EC" id="3.1.1.61"/>
    </reaction>
</comment>
<protein>
    <recommendedName>
        <fullName evidence="2">protein-glutamate methylesterase</fullName>
        <ecNumber evidence="2">3.1.1.61</ecNumber>
    </recommendedName>
</protein>
<proteinExistence type="predicted"/>
<accession>A0AB38C7U2</accession>
<sequence>METLIVMGASVGGVSALSTIFATLPADLPAAILAVMHVGARNSVLPEILGKTSALPVRFAEEREPVRAGRILLAPPDRHMLVANLAGQAMVELTRGPKENHTRPAIDPLFRSAAAAFGPKVVGVVLSGYLDDGTAGLQAIKACGGKALVQEPQDAVAPSMPQSAIDHAGVDWCLPSTEIGPALLALASGAPAPAVAAQSLPPVPQWVAVENRFARGVGNMEQLEKIATPSTFTCPECQGTLWELHGQKPQRFRCHTGHSFTAQTLGELQHEKAEDAIWAAVRALQEKEKLYLNLAAKAQAWLHPGTASEYAAKARQAGEQADMLKRALLA</sequence>
<dbReference type="CDD" id="cd16433">
    <property type="entry name" value="CheB"/>
    <property type="match status" value="1"/>
</dbReference>
<dbReference type="GO" id="GO:0000156">
    <property type="term" value="F:phosphorelay response regulator activity"/>
    <property type="evidence" value="ECO:0007669"/>
    <property type="project" value="InterPro"/>
</dbReference>
<name>A0AB38C7U2_9BURK</name>
<organism evidence="6 7">
    <name type="scientific">Janthinobacterium lividum</name>
    <dbReference type="NCBI Taxonomy" id="29581"/>
    <lineage>
        <taxon>Bacteria</taxon>
        <taxon>Pseudomonadati</taxon>
        <taxon>Pseudomonadota</taxon>
        <taxon>Betaproteobacteria</taxon>
        <taxon>Burkholderiales</taxon>
        <taxon>Oxalobacteraceae</taxon>
        <taxon>Janthinobacterium</taxon>
    </lineage>
</organism>
<dbReference type="InterPro" id="IPR035909">
    <property type="entry name" value="CheB_C"/>
</dbReference>
<evidence type="ECO:0000256" key="3">
    <source>
        <dbReference type="ARBA" id="ARBA00048267"/>
    </source>
</evidence>
<evidence type="ECO:0000259" key="5">
    <source>
        <dbReference type="PROSITE" id="PS50122"/>
    </source>
</evidence>
<comment type="caution">
    <text evidence="6">The sequence shown here is derived from an EMBL/GenBank/DDBJ whole genome shotgun (WGS) entry which is preliminary data.</text>
</comment>
<feature type="active site" evidence="4">
    <location>
        <position position="37"/>
    </location>
</feature>
<dbReference type="EMBL" id="FPKH01000001">
    <property type="protein sequence ID" value="SFX50500.1"/>
    <property type="molecule type" value="Genomic_DNA"/>
</dbReference>
<dbReference type="Gene3D" id="3.40.50.180">
    <property type="entry name" value="Methylesterase CheB, C-terminal domain"/>
    <property type="match status" value="1"/>
</dbReference>
<gene>
    <name evidence="6" type="ORF">SAMN03097694_2512</name>
</gene>
<dbReference type="Pfam" id="PF01339">
    <property type="entry name" value="CheB_methylest"/>
    <property type="match status" value="1"/>
</dbReference>
<dbReference type="InterPro" id="IPR000673">
    <property type="entry name" value="Sig_transdc_resp-reg_Me-estase"/>
</dbReference>
<feature type="domain" description="CheB-type methylesterase" evidence="5">
    <location>
        <begin position="1"/>
        <end position="190"/>
    </location>
</feature>
<feature type="active site" evidence="4">
    <location>
        <position position="10"/>
    </location>
</feature>
<dbReference type="RefSeq" id="WP_072454017.1">
    <property type="nucleotide sequence ID" value="NZ_FPKH01000001.1"/>
</dbReference>
<keyword evidence="1 4" id="KW-0378">Hydrolase</keyword>
<dbReference type="PANTHER" id="PTHR42872:SF6">
    <property type="entry name" value="PROTEIN-GLUTAMATE METHYLESTERASE_PROTEIN-GLUTAMINE GLUTAMINASE"/>
    <property type="match status" value="1"/>
</dbReference>
<evidence type="ECO:0000313" key="7">
    <source>
        <dbReference type="Proteomes" id="UP000182489"/>
    </source>
</evidence>
<dbReference type="Proteomes" id="UP000182489">
    <property type="component" value="Unassembled WGS sequence"/>
</dbReference>
<feature type="active site" evidence="4">
    <location>
        <position position="132"/>
    </location>
</feature>
<dbReference type="GO" id="GO:0006935">
    <property type="term" value="P:chemotaxis"/>
    <property type="evidence" value="ECO:0007669"/>
    <property type="project" value="UniProtKB-UniRule"/>
</dbReference>
<dbReference type="SUPFAM" id="SSF52738">
    <property type="entry name" value="Methylesterase CheB, C-terminal domain"/>
    <property type="match status" value="1"/>
</dbReference>
<evidence type="ECO:0000256" key="4">
    <source>
        <dbReference type="PROSITE-ProRule" id="PRU00050"/>
    </source>
</evidence>
<dbReference type="GO" id="GO:0008984">
    <property type="term" value="F:protein-glutamate methylesterase activity"/>
    <property type="evidence" value="ECO:0007669"/>
    <property type="project" value="UniProtKB-EC"/>
</dbReference>
<dbReference type="PANTHER" id="PTHR42872">
    <property type="entry name" value="PROTEIN-GLUTAMATE METHYLESTERASE/PROTEIN-GLUTAMINE GLUTAMINASE"/>
    <property type="match status" value="1"/>
</dbReference>